<evidence type="ECO:0000256" key="7">
    <source>
        <dbReference type="ARBA" id="ARBA00023163"/>
    </source>
</evidence>
<dbReference type="GO" id="GO:0005634">
    <property type="term" value="C:nucleus"/>
    <property type="evidence" value="ECO:0007669"/>
    <property type="project" value="UniProtKB-SubCell"/>
</dbReference>
<evidence type="ECO:0000256" key="3">
    <source>
        <dbReference type="ARBA" id="ARBA00006922"/>
    </source>
</evidence>
<evidence type="ECO:0000256" key="1">
    <source>
        <dbReference type="ARBA" id="ARBA00004123"/>
    </source>
</evidence>
<evidence type="ECO:0000256" key="8">
    <source>
        <dbReference type="ARBA" id="ARBA00023242"/>
    </source>
</evidence>
<feature type="compositionally biased region" description="Low complexity" evidence="9">
    <location>
        <begin position="43"/>
        <end position="56"/>
    </location>
</feature>
<evidence type="ECO:0000256" key="5">
    <source>
        <dbReference type="ARBA" id="ARBA00022491"/>
    </source>
</evidence>
<dbReference type="GeneID" id="89943195"/>
<dbReference type="Pfam" id="PF08528">
    <property type="entry name" value="Whi5"/>
    <property type="match status" value="1"/>
</dbReference>
<evidence type="ECO:0000256" key="6">
    <source>
        <dbReference type="ARBA" id="ARBA00023015"/>
    </source>
</evidence>
<keyword evidence="7" id="KW-0804">Transcription</keyword>
<protein>
    <submittedName>
        <fullName evidence="10">Uncharacterized protein</fullName>
    </submittedName>
</protein>
<proteinExistence type="inferred from homology"/>
<feature type="region of interest" description="Disordered" evidence="9">
    <location>
        <begin position="252"/>
        <end position="386"/>
    </location>
</feature>
<dbReference type="EMBL" id="MU853335">
    <property type="protein sequence ID" value="KAK4115176.1"/>
    <property type="molecule type" value="Genomic_DNA"/>
</dbReference>
<keyword evidence="11" id="KW-1185">Reference proteome</keyword>
<reference evidence="10" key="2">
    <citation type="submission" date="2023-05" db="EMBL/GenBank/DDBJ databases">
        <authorList>
            <consortium name="Lawrence Berkeley National Laboratory"/>
            <person name="Steindorff A."/>
            <person name="Hensen N."/>
            <person name="Bonometti L."/>
            <person name="Westerberg I."/>
            <person name="Brannstrom I.O."/>
            <person name="Guillou S."/>
            <person name="Cros-Aarteil S."/>
            <person name="Calhoun S."/>
            <person name="Haridas S."/>
            <person name="Kuo A."/>
            <person name="Mondo S."/>
            <person name="Pangilinan J."/>
            <person name="Riley R."/>
            <person name="Labutti K."/>
            <person name="Andreopoulos B."/>
            <person name="Lipzen A."/>
            <person name="Chen C."/>
            <person name="Yanf M."/>
            <person name="Daum C."/>
            <person name="Ng V."/>
            <person name="Clum A."/>
            <person name="Ohm R."/>
            <person name="Martin F."/>
            <person name="Silar P."/>
            <person name="Natvig D."/>
            <person name="Lalanne C."/>
            <person name="Gautier V."/>
            <person name="Ament-Velasquez S.L."/>
            <person name="Kruys A."/>
            <person name="Hutchinson M.I."/>
            <person name="Powell A.J."/>
            <person name="Barry K."/>
            <person name="Miller A.N."/>
            <person name="Grigoriev I.V."/>
            <person name="Debuchy R."/>
            <person name="Gladieux P."/>
            <person name="Thoren M.H."/>
            <person name="Johannesson H."/>
        </authorList>
    </citation>
    <scope>NUCLEOTIDE SEQUENCE</scope>
    <source>
        <strain evidence="10">CBS 508.74</strain>
    </source>
</reference>
<evidence type="ECO:0000256" key="9">
    <source>
        <dbReference type="SAM" id="MobiDB-lite"/>
    </source>
</evidence>
<dbReference type="AlphaFoldDB" id="A0AAN6YV31"/>
<name>A0AAN6YV31_9PEZI</name>
<reference evidence="10" key="1">
    <citation type="journal article" date="2023" name="Mol. Phylogenet. Evol.">
        <title>Genome-scale phylogeny and comparative genomics of the fungal order Sordariales.</title>
        <authorList>
            <person name="Hensen N."/>
            <person name="Bonometti L."/>
            <person name="Westerberg I."/>
            <person name="Brannstrom I.O."/>
            <person name="Guillou S."/>
            <person name="Cros-Aarteil S."/>
            <person name="Calhoun S."/>
            <person name="Haridas S."/>
            <person name="Kuo A."/>
            <person name="Mondo S."/>
            <person name="Pangilinan J."/>
            <person name="Riley R."/>
            <person name="LaButti K."/>
            <person name="Andreopoulos B."/>
            <person name="Lipzen A."/>
            <person name="Chen C."/>
            <person name="Yan M."/>
            <person name="Daum C."/>
            <person name="Ng V."/>
            <person name="Clum A."/>
            <person name="Steindorff A."/>
            <person name="Ohm R.A."/>
            <person name="Martin F."/>
            <person name="Silar P."/>
            <person name="Natvig D.O."/>
            <person name="Lalanne C."/>
            <person name="Gautier V."/>
            <person name="Ament-Velasquez S.L."/>
            <person name="Kruys A."/>
            <person name="Hutchinson M.I."/>
            <person name="Powell A.J."/>
            <person name="Barry K."/>
            <person name="Miller A.N."/>
            <person name="Grigoriev I.V."/>
            <person name="Debuchy R."/>
            <person name="Gladieux P."/>
            <person name="Hiltunen Thoren M."/>
            <person name="Johannesson H."/>
        </authorList>
    </citation>
    <scope>NUCLEOTIDE SEQUENCE</scope>
    <source>
        <strain evidence="10">CBS 508.74</strain>
    </source>
</reference>
<evidence type="ECO:0000256" key="4">
    <source>
        <dbReference type="ARBA" id="ARBA00022490"/>
    </source>
</evidence>
<evidence type="ECO:0000313" key="10">
    <source>
        <dbReference type="EMBL" id="KAK4115176.1"/>
    </source>
</evidence>
<dbReference type="Proteomes" id="UP001302812">
    <property type="component" value="Unassembled WGS sequence"/>
</dbReference>
<feature type="compositionally biased region" description="Low complexity" evidence="9">
    <location>
        <begin position="170"/>
        <end position="187"/>
    </location>
</feature>
<feature type="region of interest" description="Disordered" evidence="9">
    <location>
        <begin position="1"/>
        <end position="212"/>
    </location>
</feature>
<feature type="compositionally biased region" description="Polar residues" evidence="9">
    <location>
        <begin position="130"/>
        <end position="161"/>
    </location>
</feature>
<dbReference type="InterPro" id="IPR013734">
    <property type="entry name" value="TF_Nrm1/Whi5"/>
</dbReference>
<evidence type="ECO:0000313" key="11">
    <source>
        <dbReference type="Proteomes" id="UP001302812"/>
    </source>
</evidence>
<keyword evidence="6" id="KW-0805">Transcription regulation</keyword>
<evidence type="ECO:0000256" key="2">
    <source>
        <dbReference type="ARBA" id="ARBA00004496"/>
    </source>
</evidence>
<gene>
    <name evidence="10" type="ORF">N656DRAFT_842966</name>
</gene>
<organism evidence="10 11">
    <name type="scientific">Canariomyces notabilis</name>
    <dbReference type="NCBI Taxonomy" id="2074819"/>
    <lineage>
        <taxon>Eukaryota</taxon>
        <taxon>Fungi</taxon>
        <taxon>Dikarya</taxon>
        <taxon>Ascomycota</taxon>
        <taxon>Pezizomycotina</taxon>
        <taxon>Sordariomycetes</taxon>
        <taxon>Sordariomycetidae</taxon>
        <taxon>Sordariales</taxon>
        <taxon>Chaetomiaceae</taxon>
        <taxon>Canariomyces</taxon>
    </lineage>
</organism>
<feature type="compositionally biased region" description="Basic and acidic residues" evidence="9">
    <location>
        <begin position="315"/>
        <end position="332"/>
    </location>
</feature>
<comment type="caution">
    <text evidence="10">The sequence shown here is derived from an EMBL/GenBank/DDBJ whole genome shotgun (WGS) entry which is preliminary data.</text>
</comment>
<dbReference type="GO" id="GO:0005737">
    <property type="term" value="C:cytoplasm"/>
    <property type="evidence" value="ECO:0007669"/>
    <property type="project" value="UniProtKB-SubCell"/>
</dbReference>
<accession>A0AAN6YV31</accession>
<keyword evidence="5" id="KW-0678">Repressor</keyword>
<dbReference type="RefSeq" id="XP_064672746.1">
    <property type="nucleotide sequence ID" value="XM_064819069.1"/>
</dbReference>
<sequence>MEAASPVKRRVLGALDPNASSPKVRHDLKQQRPAQSPIKTRPASTAAGLTRALTRTPEPDSPTRKRPSMAPGAHSSTEEPPLKRPCLGSDGSRVNAGETGQSELDPDTDLPRITVRPSPSRGRSIDRSNRTPSPSIASTASITGSPSVFDTSTAANDTTLTESDHDNSQSSVLPLPVPTAPATAPVSQISQRQIPPTTAATGTRSTASSRFTLEQAREKAEILRLRLELASYKVRTNQTDVPLDELQVRPVPVSGRSFSSGSYGRSVGASSRRRPLPSSPPARRTPSIEARGPAALLSSVGPVESGTGRVLAGGLEEKQLQGKDEGCDRRESGSAGTELSELSREPSVCADTKAVTGGQSAVDDEGHEGDLASDGAASGLLSLARG</sequence>
<keyword evidence="4" id="KW-0963">Cytoplasm</keyword>
<comment type="subcellular location">
    <subcellularLocation>
        <location evidence="2">Cytoplasm</location>
    </subcellularLocation>
    <subcellularLocation>
        <location evidence="1">Nucleus</location>
    </subcellularLocation>
</comment>
<keyword evidence="8" id="KW-0539">Nucleus</keyword>
<feature type="compositionally biased region" description="Low complexity" evidence="9">
    <location>
        <begin position="252"/>
        <end position="270"/>
    </location>
</feature>
<feature type="compositionally biased region" description="Low complexity" evidence="9">
    <location>
        <begin position="197"/>
        <end position="212"/>
    </location>
</feature>
<comment type="similarity">
    <text evidence="3">Belongs to the WHI5/NRM1 family.</text>
</comment>